<keyword evidence="2" id="KW-1185">Reference proteome</keyword>
<reference evidence="1" key="1">
    <citation type="submission" date="2023-11" db="EMBL/GenBank/DDBJ databases">
        <authorList>
            <person name="Poullet M."/>
        </authorList>
    </citation>
    <scope>NUCLEOTIDE SEQUENCE</scope>
    <source>
        <strain evidence="1">E1834</strain>
    </source>
</reference>
<dbReference type="Proteomes" id="UP001497535">
    <property type="component" value="Unassembled WGS sequence"/>
</dbReference>
<name>A0ACB1AMI9_MELEN</name>
<comment type="caution">
    <text evidence="1">The sequence shown here is derived from an EMBL/GenBank/DDBJ whole genome shotgun (WGS) entry which is preliminary data.</text>
</comment>
<accession>A0ACB1AMI9</accession>
<organism evidence="1 2">
    <name type="scientific">Meloidogyne enterolobii</name>
    <name type="common">Root-knot nematode worm</name>
    <name type="synonym">Meloidogyne mayaguensis</name>
    <dbReference type="NCBI Taxonomy" id="390850"/>
    <lineage>
        <taxon>Eukaryota</taxon>
        <taxon>Metazoa</taxon>
        <taxon>Ecdysozoa</taxon>
        <taxon>Nematoda</taxon>
        <taxon>Chromadorea</taxon>
        <taxon>Rhabditida</taxon>
        <taxon>Tylenchina</taxon>
        <taxon>Tylenchomorpha</taxon>
        <taxon>Tylenchoidea</taxon>
        <taxon>Meloidogynidae</taxon>
        <taxon>Meloidogyninae</taxon>
        <taxon>Meloidogyne</taxon>
    </lineage>
</organism>
<gene>
    <name evidence="1" type="ORF">MENTE1834_LOCUS40647</name>
</gene>
<evidence type="ECO:0000313" key="2">
    <source>
        <dbReference type="Proteomes" id="UP001497535"/>
    </source>
</evidence>
<dbReference type="EMBL" id="CAVMJV010000097">
    <property type="protein sequence ID" value="CAK5094311.1"/>
    <property type="molecule type" value="Genomic_DNA"/>
</dbReference>
<proteinExistence type="predicted"/>
<evidence type="ECO:0000313" key="1">
    <source>
        <dbReference type="EMBL" id="CAK5094311.1"/>
    </source>
</evidence>
<sequence>MPKIKFLSLICLTASFCFLLYYIYSTNFNDELQILRTQFELKNQQILILKNEMAVL</sequence>
<protein>
    <submittedName>
        <fullName evidence="1">Uncharacterized protein</fullName>
    </submittedName>
</protein>